<dbReference type="InterPro" id="IPR001791">
    <property type="entry name" value="Laminin_G"/>
</dbReference>
<gene>
    <name evidence="3" type="ORF">DLJ46_17805</name>
</gene>
<dbReference type="EMBL" id="QGSV01000219">
    <property type="protein sequence ID" value="PWU46468.1"/>
    <property type="molecule type" value="Genomic_DNA"/>
</dbReference>
<dbReference type="Gene3D" id="2.60.120.200">
    <property type="match status" value="1"/>
</dbReference>
<keyword evidence="4" id="KW-1185">Reference proteome</keyword>
<dbReference type="Gene3D" id="2.60.40.10">
    <property type="entry name" value="Immunoglobulins"/>
    <property type="match status" value="1"/>
</dbReference>
<dbReference type="SMART" id="SM00089">
    <property type="entry name" value="PKD"/>
    <property type="match status" value="1"/>
</dbReference>
<dbReference type="SUPFAM" id="SSF49299">
    <property type="entry name" value="PKD domain"/>
    <property type="match status" value="1"/>
</dbReference>
<dbReference type="AlphaFoldDB" id="A0A317K1B0"/>
<evidence type="ECO:0000313" key="4">
    <source>
        <dbReference type="Proteomes" id="UP000245683"/>
    </source>
</evidence>
<evidence type="ECO:0000259" key="2">
    <source>
        <dbReference type="PROSITE" id="PS50093"/>
    </source>
</evidence>
<organism evidence="3 4">
    <name type="scientific">Micromonospora globispora</name>
    <dbReference type="NCBI Taxonomy" id="1450148"/>
    <lineage>
        <taxon>Bacteria</taxon>
        <taxon>Bacillati</taxon>
        <taxon>Actinomycetota</taxon>
        <taxon>Actinomycetes</taxon>
        <taxon>Micromonosporales</taxon>
        <taxon>Micromonosporaceae</taxon>
        <taxon>Micromonospora</taxon>
    </lineage>
</organism>
<dbReference type="InterPro" id="IPR000601">
    <property type="entry name" value="PKD_dom"/>
</dbReference>
<comment type="caution">
    <text evidence="3">The sequence shown here is derived from an EMBL/GenBank/DDBJ whole genome shotgun (WGS) entry which is preliminary data.</text>
</comment>
<dbReference type="PROSITE" id="PS50025">
    <property type="entry name" value="LAM_G_DOMAIN"/>
    <property type="match status" value="1"/>
</dbReference>
<evidence type="ECO:0000313" key="3">
    <source>
        <dbReference type="EMBL" id="PWU46468.1"/>
    </source>
</evidence>
<dbReference type="InterPro" id="IPR013320">
    <property type="entry name" value="ConA-like_dom_sf"/>
</dbReference>
<reference evidence="4" key="1">
    <citation type="submission" date="2018-05" db="EMBL/GenBank/DDBJ databases">
        <title>Micromonospora globispora sp. nov. and Micromonospora rugosa sp. nov., isolated from marine sediment.</title>
        <authorList>
            <person name="Carro L."/>
            <person name="Aysel V."/>
            <person name="Cetin D."/>
            <person name="Igual J.M."/>
            <person name="Klenk H.-P."/>
            <person name="Trujillo M.E."/>
            <person name="Sahin N."/>
        </authorList>
    </citation>
    <scope>NUCLEOTIDE SEQUENCE [LARGE SCALE GENOMIC DNA]</scope>
    <source>
        <strain evidence="4">S2904</strain>
    </source>
</reference>
<protein>
    <recommendedName>
        <fullName evidence="5">PKD domain-containing protein</fullName>
    </recommendedName>
</protein>
<dbReference type="Pfam" id="PF18911">
    <property type="entry name" value="PKD_4"/>
    <property type="match status" value="1"/>
</dbReference>
<name>A0A317K1B0_9ACTN</name>
<dbReference type="GO" id="GO:0005975">
    <property type="term" value="P:carbohydrate metabolic process"/>
    <property type="evidence" value="ECO:0007669"/>
    <property type="project" value="UniProtKB-ARBA"/>
</dbReference>
<feature type="domain" description="PKD" evidence="2">
    <location>
        <begin position="285"/>
        <end position="335"/>
    </location>
</feature>
<dbReference type="Proteomes" id="UP000245683">
    <property type="component" value="Unassembled WGS sequence"/>
</dbReference>
<dbReference type="InterPro" id="IPR035986">
    <property type="entry name" value="PKD_dom_sf"/>
</dbReference>
<accession>A0A317K1B0</accession>
<feature type="domain" description="Laminin G" evidence="1">
    <location>
        <begin position="93"/>
        <end position="268"/>
    </location>
</feature>
<dbReference type="OrthoDB" id="5190061at2"/>
<evidence type="ECO:0000259" key="1">
    <source>
        <dbReference type="PROSITE" id="PS50025"/>
    </source>
</evidence>
<dbReference type="CDD" id="cd00146">
    <property type="entry name" value="PKD"/>
    <property type="match status" value="1"/>
</dbReference>
<proteinExistence type="predicted"/>
<dbReference type="PROSITE" id="PS50093">
    <property type="entry name" value="PKD"/>
    <property type="match status" value="1"/>
</dbReference>
<dbReference type="InterPro" id="IPR013783">
    <property type="entry name" value="Ig-like_fold"/>
</dbReference>
<dbReference type="Pfam" id="PF13385">
    <property type="entry name" value="Laminin_G_3"/>
    <property type="match status" value="1"/>
</dbReference>
<dbReference type="InterPro" id="IPR022409">
    <property type="entry name" value="PKD/Chitinase_dom"/>
</dbReference>
<dbReference type="SUPFAM" id="SSF49899">
    <property type="entry name" value="Concanavalin A-like lectins/glucanases"/>
    <property type="match status" value="1"/>
</dbReference>
<evidence type="ECO:0008006" key="5">
    <source>
        <dbReference type="Google" id="ProtNLM"/>
    </source>
</evidence>
<sequence length="551" mass="56609">MRSGTGRGWRRAVGRLGVVALMAAAGIVVGGSPVQATATRTVAFWSMDEPTGATVLKDSSGNGRDGTVGSEVVTGALYAGSTGHRFATHLPSDMEYVPGHVNLVPHNTDFNPDAGDFSFTIRYRTTYSFGNILQKGQGATAGGYWKFEAPSGMPRCMFRGGDGSTRTGYTDVSIADGQWHTVTCNRTSTYVEMYVDGVRTSRLTGPTGTIANSWQLSIGGKSSCDGVKVTCDYFAGDIDYVKILKGSGGTVNQPPVADIAPSCSGLVCTFSGAGSTDADGAVQDYRWDFGDGSTADTASVPTTSHTYAAAGTYPVTVTVTDDRGATGTATREVTVAPVAERISFVGQATANANWTSHSVAVPSSVQAGDTLLLFLSQNTHAGTGQPTGVTGWTQLDRLDGGFATTTAWWKVAAAGDAGSTVQVTLDAQSKGNLVVAGYRGVDPAQPIEALGRATDTASSATRITPYAPVTAAQSWGVSYWMHGDGLSTALTPPPGVDVRSNSSQSGGGRVTVLLADSGSTVPTGSYGGLTATGAAASTTTTTWTVILRPAA</sequence>